<evidence type="ECO:0000259" key="4">
    <source>
        <dbReference type="Pfam" id="PF01571"/>
    </source>
</evidence>
<dbReference type="InterPro" id="IPR006222">
    <property type="entry name" value="GCVT_N"/>
</dbReference>
<organism evidence="5">
    <name type="scientific">freshwater metagenome</name>
    <dbReference type="NCBI Taxonomy" id="449393"/>
    <lineage>
        <taxon>unclassified sequences</taxon>
        <taxon>metagenomes</taxon>
        <taxon>ecological metagenomes</taxon>
    </lineage>
</organism>
<dbReference type="SUPFAM" id="SSF103025">
    <property type="entry name" value="Folate-binding domain"/>
    <property type="match status" value="1"/>
</dbReference>
<dbReference type="EMBL" id="CAEUNI010000092">
    <property type="protein sequence ID" value="CAB4372255.1"/>
    <property type="molecule type" value="Genomic_DNA"/>
</dbReference>
<dbReference type="InterPro" id="IPR027266">
    <property type="entry name" value="TrmE/GcvT-like"/>
</dbReference>
<dbReference type="PIRSF" id="PIRSF006487">
    <property type="entry name" value="GcvT"/>
    <property type="match status" value="1"/>
</dbReference>
<evidence type="ECO:0000256" key="3">
    <source>
        <dbReference type="ARBA" id="ARBA00023128"/>
    </source>
</evidence>
<dbReference type="AlphaFoldDB" id="A0A6J6ANU2"/>
<name>A0A6J6ANU2_9ZZZZ</name>
<accession>A0A6J6ANU2</accession>
<dbReference type="InterPro" id="IPR045179">
    <property type="entry name" value="YgfZ/GcvT"/>
</dbReference>
<comment type="subcellular location">
    <subcellularLocation>
        <location evidence="1">Mitochondrion</location>
    </subcellularLocation>
</comment>
<dbReference type="PANTHER" id="PTHR22602:SF0">
    <property type="entry name" value="TRANSFERASE CAF17, MITOCHONDRIAL-RELATED"/>
    <property type="match status" value="1"/>
</dbReference>
<evidence type="ECO:0000256" key="2">
    <source>
        <dbReference type="ARBA" id="ARBA00022946"/>
    </source>
</evidence>
<dbReference type="NCBIfam" id="TIGR03317">
    <property type="entry name" value="ygfZ_signature"/>
    <property type="match status" value="1"/>
</dbReference>
<dbReference type="InterPro" id="IPR017703">
    <property type="entry name" value="YgfZ/GCV_T_CS"/>
</dbReference>
<dbReference type="Pfam" id="PF01571">
    <property type="entry name" value="GCV_T"/>
    <property type="match status" value="1"/>
</dbReference>
<dbReference type="Gene3D" id="3.30.1360.120">
    <property type="entry name" value="Probable tRNA modification gtpase trme, domain 1"/>
    <property type="match status" value="2"/>
</dbReference>
<proteinExistence type="predicted"/>
<reference evidence="5" key="1">
    <citation type="submission" date="2020-05" db="EMBL/GenBank/DDBJ databases">
        <authorList>
            <person name="Chiriac C."/>
            <person name="Salcher M."/>
            <person name="Ghai R."/>
            <person name="Kavagutti S V."/>
        </authorList>
    </citation>
    <scope>NUCLEOTIDE SEQUENCE</scope>
</reference>
<feature type="domain" description="GCVT N-terminal" evidence="4">
    <location>
        <begin position="23"/>
        <end position="133"/>
    </location>
</feature>
<dbReference type="GO" id="GO:0005739">
    <property type="term" value="C:mitochondrion"/>
    <property type="evidence" value="ECO:0007669"/>
    <property type="project" value="UniProtKB-SubCell"/>
</dbReference>
<dbReference type="PANTHER" id="PTHR22602">
    <property type="entry name" value="TRANSFERASE CAF17, MITOCHONDRIAL-RELATED"/>
    <property type="match status" value="1"/>
</dbReference>
<keyword evidence="2" id="KW-0809">Transit peptide</keyword>
<gene>
    <name evidence="5" type="ORF">UFOPK4182_00805</name>
</gene>
<dbReference type="GO" id="GO:0016226">
    <property type="term" value="P:iron-sulfur cluster assembly"/>
    <property type="evidence" value="ECO:0007669"/>
    <property type="project" value="TreeGrafter"/>
</dbReference>
<sequence>MSAVLVEDGPDKGAIWHFGEPVKEQRALENGSAWADLSHLDIVAIKGEDRLTWLHALTTQHHEQLQPGVWQEALILDPQGHVEYQFLLVDDGDTVFLVLDPGYKETLIEYLNKMKFMLRVDVRDATGEYAVLRAPGMQTDLGGPFALVPRAEINEMRKVFSENATQVGTWALDAMRVAAGRIRIAFETDHKSIPNELGVLNKSVHMAKGCYRGQETVAKIYNLGNPPRRLVLLHLDGSVVTAPAQGTDVMNGEVRVGFIGTVARHHELGTIALAVIKRNTPVEAQLEVDGIPAIQQVIVPA</sequence>
<evidence type="ECO:0000256" key="1">
    <source>
        <dbReference type="ARBA" id="ARBA00004173"/>
    </source>
</evidence>
<evidence type="ECO:0000313" key="5">
    <source>
        <dbReference type="EMBL" id="CAB4372255.1"/>
    </source>
</evidence>
<keyword evidence="3" id="KW-0496">Mitochondrion</keyword>
<protein>
    <submittedName>
        <fullName evidence="5">Unannotated protein</fullName>
    </submittedName>
</protein>